<dbReference type="Gene3D" id="2.60.40.10">
    <property type="entry name" value="Immunoglobulins"/>
    <property type="match status" value="2"/>
</dbReference>
<dbReference type="Pfam" id="PF07686">
    <property type="entry name" value="V-set"/>
    <property type="match status" value="1"/>
</dbReference>
<reference evidence="3" key="1">
    <citation type="submission" date="2013-07" db="EMBL/GenBank/DDBJ databases">
        <authorList>
            <person name="Geib S."/>
        </authorList>
    </citation>
    <scope>NUCLEOTIDE SEQUENCE</scope>
</reference>
<dbReference type="SMART" id="SM00408">
    <property type="entry name" value="IGc2"/>
    <property type="match status" value="2"/>
</dbReference>
<sequence length="345" mass="38630">MLLEYVMMLLVFGLTTTVERSQIDALAFEGTTRHPPHHHHPPLQSNQLTPTAHQISTHNLESLSVARRMQPSSSSALLSATSAESLTSFSKLELSNAILDSFDGVGVSGEPQFENTTEREVIAAVGTTARLHCRVRNLGDRAVSWIRKRDLHILTIGIMTYTNDQRFLARHIDNSDEWVLKVVSVQPRDAGIYECQVSTEPKISKAYKLMVVTSKAQILSNRELFIQSGSDINLTCIAPQAPGPYTHMMWYKDSELINDSTRGGIRVVSEQQMKTSNLVISRVLHRDSGNYTCAADNSNSDSVFVHIIKSEQHAAMQHELATQMQTPRLLLVLLTFLYLFERSIK</sequence>
<protein>
    <submittedName>
        <fullName evidence="3">Lachesin</fullName>
    </submittedName>
</protein>
<dbReference type="PANTHER" id="PTHR23279:SF41">
    <property type="entry name" value="DEFECTIVE PROBOSCIS EXTENSION RESPONSE 4-RELATED"/>
    <property type="match status" value="1"/>
</dbReference>
<evidence type="ECO:0000313" key="3">
    <source>
        <dbReference type="EMBL" id="JAB97211.1"/>
    </source>
</evidence>
<dbReference type="FunFam" id="2.60.40.10:FF:000129">
    <property type="entry name" value="CLUMA_CG018772, isoform A"/>
    <property type="match status" value="1"/>
</dbReference>
<dbReference type="FunFam" id="2.60.40.10:FF:001107">
    <property type="entry name" value="Defective proboscis extension response"/>
    <property type="match status" value="1"/>
</dbReference>
<dbReference type="InterPro" id="IPR013106">
    <property type="entry name" value="Ig_V-set"/>
</dbReference>
<dbReference type="InterPro" id="IPR036179">
    <property type="entry name" value="Ig-like_dom_sf"/>
</dbReference>
<dbReference type="PANTHER" id="PTHR23279">
    <property type="entry name" value="DEFECTIVE PROBOSCIS EXTENSION RESPONSE DPR -RELATED"/>
    <property type="match status" value="1"/>
</dbReference>
<dbReference type="PROSITE" id="PS50835">
    <property type="entry name" value="IG_LIKE"/>
    <property type="match status" value="2"/>
</dbReference>
<gene>
    <name evidence="3" type="primary">LACH</name>
</gene>
<accession>W8BV78</accession>
<dbReference type="OrthoDB" id="6427221at2759"/>
<proteinExistence type="evidence at transcript level"/>
<dbReference type="InterPro" id="IPR007110">
    <property type="entry name" value="Ig-like_dom"/>
</dbReference>
<keyword evidence="1" id="KW-0732">Signal</keyword>
<dbReference type="EMBL" id="GAMC01009344">
    <property type="protein sequence ID" value="JAB97211.1"/>
    <property type="molecule type" value="mRNA"/>
</dbReference>
<dbReference type="CDD" id="cd00096">
    <property type="entry name" value="Ig"/>
    <property type="match status" value="1"/>
</dbReference>
<feature type="signal peptide" evidence="1">
    <location>
        <begin position="1"/>
        <end position="17"/>
    </location>
</feature>
<dbReference type="InterPro" id="IPR003598">
    <property type="entry name" value="Ig_sub2"/>
</dbReference>
<evidence type="ECO:0000256" key="1">
    <source>
        <dbReference type="SAM" id="SignalP"/>
    </source>
</evidence>
<name>W8BV78_CERCA</name>
<dbReference type="InterPro" id="IPR013783">
    <property type="entry name" value="Ig-like_fold"/>
</dbReference>
<reference evidence="3" key="2">
    <citation type="journal article" date="2014" name="BMC Genomics">
        <title>A genomic perspective to assessing quality of mass-reared SIT flies used in Mediterranean fruit fly (Ceratitis capitata) eradication in California.</title>
        <authorList>
            <person name="Calla B."/>
            <person name="Hall B."/>
            <person name="Hou S."/>
            <person name="Geib S.M."/>
        </authorList>
    </citation>
    <scope>NUCLEOTIDE SEQUENCE</scope>
</reference>
<dbReference type="InterPro" id="IPR003599">
    <property type="entry name" value="Ig_sub"/>
</dbReference>
<evidence type="ECO:0000259" key="2">
    <source>
        <dbReference type="PROSITE" id="PS50835"/>
    </source>
</evidence>
<dbReference type="AlphaFoldDB" id="W8BV78"/>
<dbReference type="EMBL" id="GAMC01009343">
    <property type="protein sequence ID" value="JAB97212.1"/>
    <property type="molecule type" value="mRNA"/>
</dbReference>
<feature type="chain" id="PRO_5007737094" evidence="1">
    <location>
        <begin position="18"/>
        <end position="345"/>
    </location>
</feature>
<dbReference type="SMART" id="SM00409">
    <property type="entry name" value="IG"/>
    <property type="match status" value="2"/>
</dbReference>
<feature type="domain" description="Ig-like" evidence="2">
    <location>
        <begin position="111"/>
        <end position="198"/>
    </location>
</feature>
<organism evidence="3">
    <name type="scientific">Ceratitis capitata</name>
    <name type="common">Mediterranean fruit fly</name>
    <name type="synonym">Tephritis capitata</name>
    <dbReference type="NCBI Taxonomy" id="7213"/>
    <lineage>
        <taxon>Eukaryota</taxon>
        <taxon>Metazoa</taxon>
        <taxon>Ecdysozoa</taxon>
        <taxon>Arthropoda</taxon>
        <taxon>Hexapoda</taxon>
        <taxon>Insecta</taxon>
        <taxon>Pterygota</taxon>
        <taxon>Neoptera</taxon>
        <taxon>Endopterygota</taxon>
        <taxon>Diptera</taxon>
        <taxon>Brachycera</taxon>
        <taxon>Muscomorpha</taxon>
        <taxon>Tephritoidea</taxon>
        <taxon>Tephritidae</taxon>
        <taxon>Ceratitis</taxon>
        <taxon>Ceratitis</taxon>
    </lineage>
</organism>
<dbReference type="Pfam" id="PF13927">
    <property type="entry name" value="Ig_3"/>
    <property type="match status" value="1"/>
</dbReference>
<dbReference type="InterPro" id="IPR037448">
    <property type="entry name" value="Zig-8"/>
</dbReference>
<dbReference type="SUPFAM" id="SSF48726">
    <property type="entry name" value="Immunoglobulin"/>
    <property type="match status" value="2"/>
</dbReference>
<feature type="domain" description="Ig-like" evidence="2">
    <location>
        <begin position="201"/>
        <end position="304"/>
    </location>
</feature>
<dbReference type="GO" id="GO:0032589">
    <property type="term" value="C:neuron projection membrane"/>
    <property type="evidence" value="ECO:0007669"/>
    <property type="project" value="TreeGrafter"/>
</dbReference>
<dbReference type="GO" id="GO:0050808">
    <property type="term" value="P:synapse organization"/>
    <property type="evidence" value="ECO:0007669"/>
    <property type="project" value="TreeGrafter"/>
</dbReference>
<dbReference type="CDD" id="cd00099">
    <property type="entry name" value="IgV"/>
    <property type="match status" value="1"/>
</dbReference>